<evidence type="ECO:0000313" key="14">
    <source>
        <dbReference type="Proteomes" id="UP000005953"/>
    </source>
</evidence>
<keyword evidence="3 10" id="KW-0285">Flavoprotein</keyword>
<dbReference type="EC" id="2.1.1.61" evidence="10"/>
<keyword evidence="8 10" id="KW-0560">Oxidoreductase</keyword>
<dbReference type="GO" id="GO:0005737">
    <property type="term" value="C:cytoplasm"/>
    <property type="evidence" value="ECO:0007669"/>
    <property type="project" value="UniProtKB-SubCell"/>
</dbReference>
<sequence length="665" mass="73052">MAEHHAGLTDAALMKTADLIFDEDGTPLSNQFDDVYFSKGHGPDETRYVFVDQNNLAERWSQLEAGTHFCIAETGFGTGLNFLVAWRTFLEHAPSDARLTFISCEKYPLLPADLAQSHEQWPQFADLSEPLRQQYPPAVAGYHSLSFDRVRLLLMQDDAASAYTGLSARVDAWFLDGFAPSKNPDMWQPDLFRQMARLSHRGTSFATFTAARLVRDGLQGAGFSFKKVPGFGRKRHMLSGAFNGLCGPLLPNAFPSAALANPVPNQKRRIAIIGAGIAGVTTAIELQKRDYQVTLFDRQPAAALGGSGNEQGAVYAKLSAQPTAANRFYAQALILAQRQLADLPDTVPHDACGLVQLAQSDKDQARQAALDAEGFIPPELAHVASAETLRTLTGITQPHSGLWFPDGGWVSPRALVRYLIDTHQIRCQFNTTVTRLQYDQSGWTLTSAEGDAFQADQVVLSSAFETTAFEQTGHLPLNPIAGQITRLTATEQHRALKAVICTDRYVMPVRDDVLTIGSTFRVKSTDDQLYAQDHEENLTNLSIRVPNLVGRDDTIIGGRAAVRCNSPDYLPLVGAISDETELRDTYQVPLQKNRTRHLPPIGHLPGLWVNVAHGSKGLCTAPLCAQLLASMISGEPYPMPADLVDALNPNRFLVRQLIREQRKKT</sequence>
<feature type="domain" description="MnmC-like methyltransferase" evidence="12">
    <location>
        <begin position="122"/>
        <end position="241"/>
    </location>
</feature>
<dbReference type="GO" id="GO:0002097">
    <property type="term" value="P:tRNA wobble base modification"/>
    <property type="evidence" value="ECO:0007669"/>
    <property type="project" value="UniProtKB-UniRule"/>
</dbReference>
<keyword evidence="2 10" id="KW-0489">Methyltransferase</keyword>
<dbReference type="InterPro" id="IPR008471">
    <property type="entry name" value="MnmC-like_methylTransf"/>
</dbReference>
<dbReference type="AlphaFoldDB" id="A4BCE0"/>
<feature type="domain" description="FAD dependent oxidoreductase" evidence="11">
    <location>
        <begin position="269"/>
        <end position="630"/>
    </location>
</feature>
<evidence type="ECO:0000256" key="10">
    <source>
        <dbReference type="HAMAP-Rule" id="MF_01102"/>
    </source>
</evidence>
<dbReference type="EC" id="1.5.-.-" evidence="10"/>
<dbReference type="Gene3D" id="3.50.50.60">
    <property type="entry name" value="FAD/NAD(P)-binding domain"/>
    <property type="match status" value="1"/>
</dbReference>
<keyword evidence="5 10" id="KW-0949">S-adenosyl-L-methionine</keyword>
<evidence type="ECO:0000256" key="4">
    <source>
        <dbReference type="ARBA" id="ARBA00022679"/>
    </source>
</evidence>
<dbReference type="InterPro" id="IPR036188">
    <property type="entry name" value="FAD/NAD-bd_sf"/>
</dbReference>
<evidence type="ECO:0000256" key="5">
    <source>
        <dbReference type="ARBA" id="ARBA00022691"/>
    </source>
</evidence>
<evidence type="ECO:0000256" key="8">
    <source>
        <dbReference type="ARBA" id="ARBA00023002"/>
    </source>
</evidence>
<dbReference type="GO" id="GO:0016645">
    <property type="term" value="F:oxidoreductase activity, acting on the CH-NH group of donors"/>
    <property type="evidence" value="ECO:0007669"/>
    <property type="project" value="InterPro"/>
</dbReference>
<dbReference type="EMBL" id="AAOE01000005">
    <property type="protein sequence ID" value="EAR10206.1"/>
    <property type="molecule type" value="Genomic_DNA"/>
</dbReference>
<dbReference type="Gene3D" id="3.30.9.10">
    <property type="entry name" value="D-Amino Acid Oxidase, subunit A, domain 2"/>
    <property type="match status" value="1"/>
</dbReference>
<dbReference type="InterPro" id="IPR023032">
    <property type="entry name" value="tRNA_MAMT_biosynth_bifunc_MnmC"/>
</dbReference>
<dbReference type="Pfam" id="PF05430">
    <property type="entry name" value="Methyltransf_30"/>
    <property type="match status" value="1"/>
</dbReference>
<dbReference type="HOGENOM" id="CLU_022427_1_0_6"/>
<proteinExistence type="inferred from homology"/>
<dbReference type="NCBIfam" id="NF033855">
    <property type="entry name" value="tRNA_MNMC2"/>
    <property type="match status" value="1"/>
</dbReference>
<dbReference type="PANTHER" id="PTHR13847">
    <property type="entry name" value="SARCOSINE DEHYDROGENASE-RELATED"/>
    <property type="match status" value="1"/>
</dbReference>
<dbReference type="InterPro" id="IPR029063">
    <property type="entry name" value="SAM-dependent_MTases_sf"/>
</dbReference>
<keyword evidence="7 10" id="KW-0274">FAD</keyword>
<dbReference type="STRING" id="314283.MED297_13322"/>
<dbReference type="Proteomes" id="UP000005953">
    <property type="component" value="Unassembled WGS sequence"/>
</dbReference>
<protein>
    <recommendedName>
        <fullName evidence="10">tRNA 5-methylaminomethyl-2-thiouridine biosynthesis bifunctional protein MnmC</fullName>
        <shortName evidence="10">tRNA mnm(5)s(2)U biosynthesis bifunctional protein</shortName>
    </recommendedName>
    <domain>
        <recommendedName>
            <fullName evidence="10">tRNA (mnm(5)s(2)U34)-methyltransferase</fullName>
            <ecNumber evidence="10">2.1.1.61</ecNumber>
        </recommendedName>
    </domain>
    <domain>
        <recommendedName>
            <fullName evidence="10">FAD-dependent cmnm(5)s(2)U34 oxidoreductase</fullName>
            <ecNumber evidence="10">1.5.-.-</ecNumber>
        </recommendedName>
    </domain>
</protein>
<comment type="subcellular location">
    <subcellularLocation>
        <location evidence="10">Cytoplasm</location>
    </subcellularLocation>
</comment>
<evidence type="ECO:0000259" key="11">
    <source>
        <dbReference type="Pfam" id="PF01266"/>
    </source>
</evidence>
<evidence type="ECO:0000256" key="2">
    <source>
        <dbReference type="ARBA" id="ARBA00022603"/>
    </source>
</evidence>
<dbReference type="PANTHER" id="PTHR13847:SF283">
    <property type="entry name" value="TRNA 5-METHYLAMINOMETHYL-2-THIOURIDINE BIOSYNTHESIS BIFUNCTIONAL PROTEIN MNMC"/>
    <property type="match status" value="1"/>
</dbReference>
<dbReference type="InterPro" id="IPR047785">
    <property type="entry name" value="tRNA_MNMC2"/>
</dbReference>
<name>A4BCE0_9GAMM</name>
<evidence type="ECO:0000256" key="1">
    <source>
        <dbReference type="ARBA" id="ARBA00022490"/>
    </source>
</evidence>
<keyword evidence="9 10" id="KW-0511">Multifunctional enzyme</keyword>
<comment type="caution">
    <text evidence="13">The sequence shown here is derived from an EMBL/GenBank/DDBJ whole genome shotgun (WGS) entry which is preliminary data.</text>
</comment>
<accession>A4BCE0</accession>
<reference evidence="13 14" key="1">
    <citation type="submission" date="2006-02" db="EMBL/GenBank/DDBJ databases">
        <authorList>
            <person name="Pinhassi J."/>
            <person name="Pedros-Alio C."/>
            <person name="Ferriera S."/>
            <person name="Johnson J."/>
            <person name="Kravitz S."/>
            <person name="Halpern A."/>
            <person name="Remington K."/>
            <person name="Beeson K."/>
            <person name="Tran B."/>
            <person name="Rogers Y.-H."/>
            <person name="Friedman R."/>
            <person name="Venter J.C."/>
        </authorList>
    </citation>
    <scope>NUCLEOTIDE SEQUENCE [LARGE SCALE GENOMIC DNA]</scope>
    <source>
        <strain evidence="13 14">MED297</strain>
    </source>
</reference>
<dbReference type="InterPro" id="IPR006076">
    <property type="entry name" value="FAD-dep_OxRdtase"/>
</dbReference>
<comment type="catalytic activity">
    <reaction evidence="10">
        <text>5-aminomethyl-2-thiouridine(34) in tRNA + S-adenosyl-L-methionine = 5-methylaminomethyl-2-thiouridine(34) in tRNA + S-adenosyl-L-homocysteine + H(+)</text>
        <dbReference type="Rhea" id="RHEA:19569"/>
        <dbReference type="Rhea" id="RHEA-COMP:10195"/>
        <dbReference type="Rhea" id="RHEA-COMP:10197"/>
        <dbReference type="ChEBI" id="CHEBI:15378"/>
        <dbReference type="ChEBI" id="CHEBI:57856"/>
        <dbReference type="ChEBI" id="CHEBI:59789"/>
        <dbReference type="ChEBI" id="CHEBI:74454"/>
        <dbReference type="ChEBI" id="CHEBI:74455"/>
        <dbReference type="EC" id="2.1.1.61"/>
    </reaction>
</comment>
<dbReference type="GO" id="GO:0032259">
    <property type="term" value="P:methylation"/>
    <property type="evidence" value="ECO:0007669"/>
    <property type="project" value="UniProtKB-KW"/>
</dbReference>
<gene>
    <name evidence="10" type="primary">mnmC</name>
    <name evidence="13" type="ORF">MED297_13322</name>
</gene>
<dbReference type="NCBIfam" id="TIGR03197">
    <property type="entry name" value="MnmC_Cterm"/>
    <property type="match status" value="1"/>
</dbReference>
<evidence type="ECO:0000259" key="12">
    <source>
        <dbReference type="Pfam" id="PF05430"/>
    </source>
</evidence>
<dbReference type="NCBIfam" id="NF002481">
    <property type="entry name" value="PRK01747.1-2"/>
    <property type="match status" value="1"/>
</dbReference>
<organism evidence="13 14">
    <name type="scientific">Reinekea blandensis MED297</name>
    <dbReference type="NCBI Taxonomy" id="314283"/>
    <lineage>
        <taxon>Bacteria</taxon>
        <taxon>Pseudomonadati</taxon>
        <taxon>Pseudomonadota</taxon>
        <taxon>Gammaproteobacteria</taxon>
        <taxon>Oceanospirillales</taxon>
        <taxon>Saccharospirillaceae</taxon>
        <taxon>Reinekea</taxon>
    </lineage>
</organism>
<keyword evidence="4 10" id="KW-0808">Transferase</keyword>
<comment type="function">
    <text evidence="10">Catalyzes the last two steps in the biosynthesis of 5-methylaminomethyl-2-thiouridine (mnm(5)s(2)U) at the wobble position (U34) in tRNA. Catalyzes the FAD-dependent demodification of cmnm(5)s(2)U34 to nm(5)s(2)U34, followed by the transfer of a methyl group from S-adenosyl-L-methionine to nm(5)s(2)U34, to form mnm(5)s(2)U34.</text>
</comment>
<evidence type="ECO:0000256" key="6">
    <source>
        <dbReference type="ARBA" id="ARBA00022694"/>
    </source>
</evidence>
<dbReference type="Pfam" id="PF01266">
    <property type="entry name" value="DAO"/>
    <property type="match status" value="1"/>
</dbReference>
<evidence type="ECO:0000256" key="9">
    <source>
        <dbReference type="ARBA" id="ARBA00023268"/>
    </source>
</evidence>
<keyword evidence="1 10" id="KW-0963">Cytoplasm</keyword>
<feature type="region of interest" description="tRNA (mnm(5)s(2)U34)-methyltransferase" evidence="10">
    <location>
        <begin position="1"/>
        <end position="243"/>
    </location>
</feature>
<evidence type="ECO:0000256" key="7">
    <source>
        <dbReference type="ARBA" id="ARBA00022827"/>
    </source>
</evidence>
<dbReference type="HAMAP" id="MF_01102">
    <property type="entry name" value="MnmC"/>
    <property type="match status" value="1"/>
</dbReference>
<dbReference type="SUPFAM" id="SSF51905">
    <property type="entry name" value="FAD/NAD(P)-binding domain"/>
    <property type="match status" value="1"/>
</dbReference>
<dbReference type="GO" id="GO:0050660">
    <property type="term" value="F:flavin adenine dinucleotide binding"/>
    <property type="evidence" value="ECO:0007669"/>
    <property type="project" value="UniProtKB-UniRule"/>
</dbReference>
<evidence type="ECO:0000256" key="3">
    <source>
        <dbReference type="ARBA" id="ARBA00022630"/>
    </source>
</evidence>
<keyword evidence="6 10" id="KW-0819">tRNA processing</keyword>
<keyword evidence="14" id="KW-1185">Reference proteome</keyword>
<feature type="region of interest" description="FAD-dependent cmnm(5)s(2)U34 oxidoreductase" evidence="10">
    <location>
        <begin position="273"/>
        <end position="665"/>
    </location>
</feature>
<comment type="similarity">
    <text evidence="10">In the N-terminal section; belongs to the methyltransferase superfamily. tRNA (mnm(5)s(2)U34)-methyltransferase family.</text>
</comment>
<dbReference type="GO" id="GO:0004808">
    <property type="term" value="F:tRNA (5-methylaminomethyl-2-thiouridylate)(34)-methyltransferase activity"/>
    <property type="evidence" value="ECO:0007669"/>
    <property type="project" value="UniProtKB-EC"/>
</dbReference>
<dbReference type="InterPro" id="IPR017610">
    <property type="entry name" value="tRNA_S-uridine_synth_MnmC_C"/>
</dbReference>
<comment type="cofactor">
    <cofactor evidence="10">
        <name>FAD</name>
        <dbReference type="ChEBI" id="CHEBI:57692"/>
    </cofactor>
</comment>
<evidence type="ECO:0000313" key="13">
    <source>
        <dbReference type="EMBL" id="EAR10206.1"/>
    </source>
</evidence>
<dbReference type="Gene3D" id="3.40.50.150">
    <property type="entry name" value="Vaccinia Virus protein VP39"/>
    <property type="match status" value="1"/>
</dbReference>
<comment type="similarity">
    <text evidence="10">In the C-terminal section; belongs to the DAO family.</text>
</comment>